<reference evidence="2" key="1">
    <citation type="journal article" date="2020" name="mSystems">
        <title>Genome- and Community-Level Interaction Insights into Carbon Utilization and Element Cycling Functions of Hydrothermarchaeota in Hydrothermal Sediment.</title>
        <authorList>
            <person name="Zhou Z."/>
            <person name="Liu Y."/>
            <person name="Xu W."/>
            <person name="Pan J."/>
            <person name="Luo Z.H."/>
            <person name="Li M."/>
        </authorList>
    </citation>
    <scope>NUCLEOTIDE SEQUENCE [LARGE SCALE GENOMIC DNA]</scope>
    <source>
        <strain evidence="2">SpSt-186</strain>
    </source>
</reference>
<feature type="chain" id="PRO_5030701595" description="Secreted protein" evidence="1">
    <location>
        <begin position="23"/>
        <end position="71"/>
    </location>
</feature>
<keyword evidence="1" id="KW-0732">Signal</keyword>
<dbReference type="PROSITE" id="PS51257">
    <property type="entry name" value="PROKAR_LIPOPROTEIN"/>
    <property type="match status" value="1"/>
</dbReference>
<evidence type="ECO:0008006" key="3">
    <source>
        <dbReference type="Google" id="ProtNLM"/>
    </source>
</evidence>
<evidence type="ECO:0000256" key="1">
    <source>
        <dbReference type="SAM" id="SignalP"/>
    </source>
</evidence>
<proteinExistence type="predicted"/>
<gene>
    <name evidence="2" type="ORF">ENP06_01265</name>
</gene>
<feature type="signal peptide" evidence="1">
    <location>
        <begin position="1"/>
        <end position="22"/>
    </location>
</feature>
<name>A0A7V1ZH52_9BACT</name>
<sequence>MGWLARLVCSFLLLAPVVPAVADSVYFTTTSGSCTTETCLHADRIEFVVDGDGELRIRLIGYRGKVTITYC</sequence>
<dbReference type="AlphaFoldDB" id="A0A7V1ZH52"/>
<evidence type="ECO:0000313" key="2">
    <source>
        <dbReference type="EMBL" id="HEQ88025.1"/>
    </source>
</evidence>
<protein>
    <recommendedName>
        <fullName evidence="3">Secreted protein</fullName>
    </recommendedName>
</protein>
<dbReference type="EMBL" id="DSHW01000094">
    <property type="protein sequence ID" value="HEQ88025.1"/>
    <property type="molecule type" value="Genomic_DNA"/>
</dbReference>
<accession>A0A7V1ZH52</accession>
<organism evidence="2">
    <name type="scientific">Thermoanaerobaculum aquaticum</name>
    <dbReference type="NCBI Taxonomy" id="1312852"/>
    <lineage>
        <taxon>Bacteria</taxon>
        <taxon>Pseudomonadati</taxon>
        <taxon>Acidobacteriota</taxon>
        <taxon>Thermoanaerobaculia</taxon>
        <taxon>Thermoanaerobaculales</taxon>
        <taxon>Thermoanaerobaculaceae</taxon>
        <taxon>Thermoanaerobaculum</taxon>
    </lineage>
</organism>
<comment type="caution">
    <text evidence="2">The sequence shown here is derived from an EMBL/GenBank/DDBJ whole genome shotgun (WGS) entry which is preliminary data.</text>
</comment>